<evidence type="ECO:0000256" key="2">
    <source>
        <dbReference type="SAM" id="Phobius"/>
    </source>
</evidence>
<feature type="compositionally biased region" description="Basic residues" evidence="1">
    <location>
        <begin position="12"/>
        <end position="21"/>
    </location>
</feature>
<dbReference type="InterPro" id="IPR010331">
    <property type="entry name" value="ExoD"/>
</dbReference>
<keyword evidence="2" id="KW-0472">Membrane</keyword>
<evidence type="ECO:0000313" key="4">
    <source>
        <dbReference type="Proteomes" id="UP000298179"/>
    </source>
</evidence>
<keyword evidence="2" id="KW-0812">Transmembrane</keyword>
<feature type="transmembrane region" description="Helical" evidence="2">
    <location>
        <begin position="183"/>
        <end position="212"/>
    </location>
</feature>
<reference evidence="3 4" key="1">
    <citation type="submission" date="2019-03" db="EMBL/GenBank/DDBJ databases">
        <title>Jiella endophytica sp. nov., a novel endophytic bacterium isolated from root of Ficus microcarpa Linn. f.</title>
        <authorList>
            <person name="Tuo L."/>
        </authorList>
    </citation>
    <scope>NUCLEOTIDE SEQUENCE [LARGE SCALE GENOMIC DNA]</scope>
    <source>
        <strain evidence="3 4">CBS5Q-3</strain>
    </source>
</reference>
<dbReference type="RefSeq" id="WP_134759443.1">
    <property type="nucleotide sequence ID" value="NZ_SOZD01000001.1"/>
</dbReference>
<feature type="transmembrane region" description="Helical" evidence="2">
    <location>
        <begin position="140"/>
        <end position="163"/>
    </location>
</feature>
<protein>
    <submittedName>
        <fullName evidence="3">Exopolysaccharide biosynthesis protein</fullName>
    </submittedName>
</protein>
<keyword evidence="2" id="KW-1133">Transmembrane helix</keyword>
<dbReference type="Pfam" id="PF06055">
    <property type="entry name" value="ExoD"/>
    <property type="match status" value="1"/>
</dbReference>
<evidence type="ECO:0000313" key="3">
    <source>
        <dbReference type="EMBL" id="TFF27130.1"/>
    </source>
</evidence>
<dbReference type="PANTHER" id="PTHR41795">
    <property type="entry name" value="EXOPOLYSACCHARIDE SYNTHESIS PROTEIN"/>
    <property type="match status" value="1"/>
</dbReference>
<keyword evidence="4" id="KW-1185">Reference proteome</keyword>
<dbReference type="Proteomes" id="UP000298179">
    <property type="component" value="Unassembled WGS sequence"/>
</dbReference>
<gene>
    <name evidence="3" type="ORF">E3C22_01215</name>
</gene>
<dbReference type="EMBL" id="SOZD01000001">
    <property type="protein sequence ID" value="TFF27130.1"/>
    <property type="molecule type" value="Genomic_DNA"/>
</dbReference>
<dbReference type="PIRSF" id="PIRSF033239">
    <property type="entry name" value="ExoD"/>
    <property type="match status" value="1"/>
</dbReference>
<feature type="region of interest" description="Disordered" evidence="1">
    <location>
        <begin position="1"/>
        <end position="21"/>
    </location>
</feature>
<accession>A0A4Y8RS25</accession>
<dbReference type="OrthoDB" id="8550083at2"/>
<evidence type="ECO:0000256" key="1">
    <source>
        <dbReference type="SAM" id="MobiDB-lite"/>
    </source>
</evidence>
<feature type="transmembrane region" description="Helical" evidence="2">
    <location>
        <begin position="75"/>
        <end position="95"/>
    </location>
</feature>
<dbReference type="PANTHER" id="PTHR41795:SF1">
    <property type="entry name" value="EXOPOLYSACCHARIDE SYNTHESIS PROTEIN"/>
    <property type="match status" value="1"/>
</dbReference>
<dbReference type="AlphaFoldDB" id="A0A4Y8RS25"/>
<name>A0A4Y8RS25_9HYPH</name>
<sequence>MSPPGGFSSLRRALRRQGGRRQKRISAILRTFSHHRRDEPTIGELSQAFDTRAFGAFFILFGGLNLVPLPPPASFFFGLPLMFFTFQLAIGRHRLWLPNFVRRMKLSPDRIAQVMEKIGPMLRRIERLARHRYWIEPERLLLPILGWYCFIMATIVAIPFPLTNLIPGISVALVGVAISTRDGLWLGAALITGLIGLIVLGGFYGAAAFALLQLF</sequence>
<proteinExistence type="predicted"/>
<comment type="caution">
    <text evidence="3">The sequence shown here is derived from an EMBL/GenBank/DDBJ whole genome shotgun (WGS) entry which is preliminary data.</text>
</comment>
<organism evidence="3 4">
    <name type="scientific">Jiella endophytica</name>
    <dbReference type="NCBI Taxonomy" id="2558362"/>
    <lineage>
        <taxon>Bacteria</taxon>
        <taxon>Pseudomonadati</taxon>
        <taxon>Pseudomonadota</taxon>
        <taxon>Alphaproteobacteria</taxon>
        <taxon>Hyphomicrobiales</taxon>
        <taxon>Aurantimonadaceae</taxon>
        <taxon>Jiella</taxon>
    </lineage>
</organism>